<dbReference type="AlphaFoldDB" id="A0A2Z2KD56"/>
<keyword evidence="2" id="KW-1185">Reference proteome</keyword>
<dbReference type="KEGG" id="pdh:B9T62_09080"/>
<proteinExistence type="predicted"/>
<dbReference type="RefSeq" id="WP_087914939.1">
    <property type="nucleotide sequence ID" value="NZ_CP021780.1"/>
</dbReference>
<dbReference type="EMBL" id="CP021780">
    <property type="protein sequence ID" value="ASA20923.1"/>
    <property type="molecule type" value="Genomic_DNA"/>
</dbReference>
<sequence>MANRKYTQLFELMDALHDHKENIDYYAIQRTESGNRLPNRLSEIEKSAAEIEEIAKKIQLLVKSMRRKQGANHEGGIINES</sequence>
<evidence type="ECO:0000313" key="2">
    <source>
        <dbReference type="Proteomes" id="UP000249890"/>
    </source>
</evidence>
<gene>
    <name evidence="1" type="ORF">B9T62_09080</name>
</gene>
<dbReference type="OrthoDB" id="2680391at2"/>
<organism evidence="1 2">
    <name type="scientific">Paenibacillus donghaensis</name>
    <dbReference type="NCBI Taxonomy" id="414771"/>
    <lineage>
        <taxon>Bacteria</taxon>
        <taxon>Bacillati</taxon>
        <taxon>Bacillota</taxon>
        <taxon>Bacilli</taxon>
        <taxon>Bacillales</taxon>
        <taxon>Paenibacillaceae</taxon>
        <taxon>Paenibacillus</taxon>
    </lineage>
</organism>
<name>A0A2Z2KD56_9BACL</name>
<evidence type="ECO:0000313" key="1">
    <source>
        <dbReference type="EMBL" id="ASA20923.1"/>
    </source>
</evidence>
<dbReference type="Proteomes" id="UP000249890">
    <property type="component" value="Chromosome"/>
</dbReference>
<protein>
    <submittedName>
        <fullName evidence="1">Uncharacterized protein</fullName>
    </submittedName>
</protein>
<reference evidence="1 2" key="1">
    <citation type="submission" date="2017-06" db="EMBL/GenBank/DDBJ databases">
        <title>Complete genome sequence of Paenibacillus donghaensis KCTC 13049T isolated from East Sea sediment, South Korea.</title>
        <authorList>
            <person name="Jung B.K."/>
            <person name="Hong S.-J."/>
            <person name="Shin J.-H."/>
        </authorList>
    </citation>
    <scope>NUCLEOTIDE SEQUENCE [LARGE SCALE GENOMIC DNA]</scope>
    <source>
        <strain evidence="1 2">KCTC 13049</strain>
    </source>
</reference>
<accession>A0A2Z2KD56</accession>